<reference evidence="2 3" key="1">
    <citation type="submission" date="2019-02" db="EMBL/GenBank/DDBJ databases">
        <title>Draft genome sequences of novel Actinobacteria.</title>
        <authorList>
            <person name="Sahin N."/>
            <person name="Ay H."/>
            <person name="Saygin H."/>
        </authorList>
    </citation>
    <scope>NUCLEOTIDE SEQUENCE [LARGE SCALE GENOMIC DNA]</scope>
    <source>
        <strain evidence="2 3">JCM 30529</strain>
    </source>
</reference>
<feature type="region of interest" description="Disordered" evidence="1">
    <location>
        <begin position="30"/>
        <end position="126"/>
    </location>
</feature>
<dbReference type="EMBL" id="SMKE01000206">
    <property type="protein sequence ID" value="TDB98255.1"/>
    <property type="molecule type" value="Genomic_DNA"/>
</dbReference>
<name>A0ABY2DIG9_9ACTN</name>
<keyword evidence="3" id="KW-1185">Reference proteome</keyword>
<feature type="region of interest" description="Disordered" evidence="1">
    <location>
        <begin position="249"/>
        <end position="332"/>
    </location>
</feature>
<feature type="compositionally biased region" description="Pro residues" evidence="1">
    <location>
        <begin position="48"/>
        <end position="65"/>
    </location>
</feature>
<comment type="caution">
    <text evidence="2">The sequence shown here is derived from an EMBL/GenBank/DDBJ whole genome shotgun (WGS) entry which is preliminary data.</text>
</comment>
<feature type="compositionally biased region" description="Low complexity" evidence="1">
    <location>
        <begin position="34"/>
        <end position="47"/>
    </location>
</feature>
<gene>
    <name evidence="2" type="ORF">E1091_07855</name>
</gene>
<dbReference type="Proteomes" id="UP000295626">
    <property type="component" value="Unassembled WGS sequence"/>
</dbReference>
<proteinExistence type="predicted"/>
<evidence type="ECO:0008006" key="4">
    <source>
        <dbReference type="Google" id="ProtNLM"/>
    </source>
</evidence>
<protein>
    <recommendedName>
        <fullName evidence="4">DUF4355 domain-containing protein</fullName>
    </recommendedName>
</protein>
<evidence type="ECO:0000256" key="1">
    <source>
        <dbReference type="SAM" id="MobiDB-lite"/>
    </source>
</evidence>
<accession>A0ABY2DIG9</accession>
<evidence type="ECO:0000313" key="2">
    <source>
        <dbReference type="EMBL" id="TDB98255.1"/>
    </source>
</evidence>
<organism evidence="2 3">
    <name type="scientific">Micromonospora fluostatini</name>
    <dbReference type="NCBI Taxonomy" id="1629071"/>
    <lineage>
        <taxon>Bacteria</taxon>
        <taxon>Bacillati</taxon>
        <taxon>Actinomycetota</taxon>
        <taxon>Actinomycetes</taxon>
        <taxon>Micromonosporales</taxon>
        <taxon>Micromonosporaceae</taxon>
        <taxon>Micromonospora</taxon>
    </lineage>
</organism>
<sequence>MTITHPYLCHPRTGAPLVAVGTTRSGRVIWPVLGGSQPQGEPQGGQPPAAPPAQPAPVPPAPGQPPAVWNIYTGANPTPAPPAQQPTSQATPQSGSGQGQQGDGGRGSDDGTQRSGPGMPWRELPLEDQVDYWRTQARRHEGRQLDALGLKPGELEQLRAAAAERDRLAQVAQQAGEAEQRGRAAAMAEVGGKLVDAHLRVAIGQRMTSEQVTGLLSNLDLRRFQTESGDVDAAKVSEFVATFLPASAPAAGGAPAPHDPGGTAPAGTAAAGLPATGATPALGAPGMGAPARQVPDMGQGDRQIARPSGLAAGREIAAQRFGNRARSAGQQQ</sequence>
<feature type="compositionally biased region" description="Low complexity" evidence="1">
    <location>
        <begin position="85"/>
        <end position="95"/>
    </location>
</feature>
<evidence type="ECO:0000313" key="3">
    <source>
        <dbReference type="Proteomes" id="UP000295626"/>
    </source>
</evidence>
<feature type="compositionally biased region" description="Gly residues" evidence="1">
    <location>
        <begin position="96"/>
        <end position="105"/>
    </location>
</feature>
<feature type="compositionally biased region" description="Low complexity" evidence="1">
    <location>
        <begin position="249"/>
        <end position="291"/>
    </location>
</feature>